<evidence type="ECO:0000256" key="1">
    <source>
        <dbReference type="ARBA" id="ARBA00004370"/>
    </source>
</evidence>
<feature type="transmembrane region" description="Helical" evidence="5">
    <location>
        <begin position="55"/>
        <end position="81"/>
    </location>
</feature>
<evidence type="ECO:0000256" key="2">
    <source>
        <dbReference type="ARBA" id="ARBA00022692"/>
    </source>
</evidence>
<dbReference type="EMBL" id="KZ347679">
    <property type="protein sequence ID" value="PIO67305.1"/>
    <property type="molecule type" value="Genomic_DNA"/>
</dbReference>
<comment type="subcellular location">
    <subcellularLocation>
        <location evidence="1">Membrane</location>
    </subcellularLocation>
</comment>
<feature type="non-terminal residue" evidence="7">
    <location>
        <position position="1"/>
    </location>
</feature>
<name>A0A2G9UAR0_TELCI</name>
<proteinExistence type="predicted"/>
<feature type="transmembrane region" description="Helical" evidence="5">
    <location>
        <begin position="20"/>
        <end position="43"/>
    </location>
</feature>
<evidence type="ECO:0000313" key="7">
    <source>
        <dbReference type="EMBL" id="PIO67305.1"/>
    </source>
</evidence>
<gene>
    <name evidence="7" type="ORF">TELCIR_10950</name>
</gene>
<dbReference type="AlphaFoldDB" id="A0A2G9UAR0"/>
<evidence type="ECO:0000256" key="3">
    <source>
        <dbReference type="ARBA" id="ARBA00022989"/>
    </source>
</evidence>
<dbReference type="Proteomes" id="UP000230423">
    <property type="component" value="Unassembled WGS sequence"/>
</dbReference>
<dbReference type="PANTHER" id="PTHR46709">
    <property type="entry name" value="PROTEIN CBG23488-RELATED"/>
    <property type="match status" value="1"/>
</dbReference>
<accession>A0A2G9UAR0</accession>
<dbReference type="OrthoDB" id="5850597at2759"/>
<feature type="transmembrane region" description="Helical" evidence="5">
    <location>
        <begin position="250"/>
        <end position="273"/>
    </location>
</feature>
<organism evidence="7 8">
    <name type="scientific">Teladorsagia circumcincta</name>
    <name type="common">Brown stomach worm</name>
    <name type="synonym">Ostertagia circumcincta</name>
    <dbReference type="NCBI Taxonomy" id="45464"/>
    <lineage>
        <taxon>Eukaryota</taxon>
        <taxon>Metazoa</taxon>
        <taxon>Ecdysozoa</taxon>
        <taxon>Nematoda</taxon>
        <taxon>Chromadorea</taxon>
        <taxon>Rhabditida</taxon>
        <taxon>Rhabditina</taxon>
        <taxon>Rhabditomorpha</taxon>
        <taxon>Strongyloidea</taxon>
        <taxon>Trichostrongylidae</taxon>
        <taxon>Teladorsagia</taxon>
    </lineage>
</organism>
<dbReference type="PANTHER" id="PTHR46709:SF1">
    <property type="entry name" value="G-PROTEIN COUPLED RECEPTORS FAMILY 1 PROFILE DOMAIN-CONTAINING PROTEIN"/>
    <property type="match status" value="1"/>
</dbReference>
<dbReference type="InterPro" id="IPR017452">
    <property type="entry name" value="GPCR_Rhodpsn_7TM"/>
</dbReference>
<dbReference type="GO" id="GO:0016020">
    <property type="term" value="C:membrane"/>
    <property type="evidence" value="ECO:0007669"/>
    <property type="project" value="UniProtKB-SubCell"/>
</dbReference>
<keyword evidence="3 5" id="KW-1133">Transmembrane helix</keyword>
<evidence type="ECO:0000313" key="8">
    <source>
        <dbReference type="Proteomes" id="UP000230423"/>
    </source>
</evidence>
<keyword evidence="2 5" id="KW-0812">Transmembrane</keyword>
<keyword evidence="8" id="KW-1185">Reference proteome</keyword>
<feature type="transmembrane region" description="Helical" evidence="5">
    <location>
        <begin position="134"/>
        <end position="153"/>
    </location>
</feature>
<evidence type="ECO:0000256" key="5">
    <source>
        <dbReference type="SAM" id="Phobius"/>
    </source>
</evidence>
<evidence type="ECO:0000256" key="4">
    <source>
        <dbReference type="ARBA" id="ARBA00023136"/>
    </source>
</evidence>
<keyword evidence="4 5" id="KW-0472">Membrane</keyword>
<dbReference type="Gene3D" id="1.20.1070.10">
    <property type="entry name" value="Rhodopsin 7-helix transmembrane proteins"/>
    <property type="match status" value="1"/>
</dbReference>
<dbReference type="PROSITE" id="PS50262">
    <property type="entry name" value="G_PROTEIN_RECEP_F1_2"/>
    <property type="match status" value="1"/>
</dbReference>
<dbReference type="SUPFAM" id="SSF81321">
    <property type="entry name" value="Family A G protein-coupled receptor-like"/>
    <property type="match status" value="1"/>
</dbReference>
<feature type="domain" description="G-protein coupled receptors family 1 profile" evidence="6">
    <location>
        <begin position="34"/>
        <end position="309"/>
    </location>
</feature>
<feature type="transmembrane region" description="Helical" evidence="5">
    <location>
        <begin position="87"/>
        <end position="111"/>
    </location>
</feature>
<feature type="transmembrane region" description="Helical" evidence="5">
    <location>
        <begin position="196"/>
        <end position="214"/>
    </location>
</feature>
<evidence type="ECO:0000259" key="6">
    <source>
        <dbReference type="PROSITE" id="PS50262"/>
    </source>
</evidence>
<reference evidence="7 8" key="1">
    <citation type="submission" date="2015-09" db="EMBL/GenBank/DDBJ databases">
        <title>Draft genome of the parasitic nematode Teladorsagia circumcincta isolate WARC Sus (inbred).</title>
        <authorList>
            <person name="Mitreva M."/>
        </authorList>
    </citation>
    <scope>NUCLEOTIDE SEQUENCE [LARGE SCALE GENOMIC DNA]</scope>
    <source>
        <strain evidence="7 8">S</strain>
    </source>
</reference>
<protein>
    <recommendedName>
        <fullName evidence="6">G-protein coupled receptors family 1 profile domain-containing protein</fullName>
    </recommendedName>
</protein>
<sequence>MDVEEICEDDAPSSVDVVRLVLIVIMGTIVCIIGILLNTLLLLSFSRLHFRNSNLLYLFLLAVFDIFVELCFMVCELMTLVRYPNVIIGRLIFPAALIWEYFRVEALYVAWHHYIRYVSTTGQSTAGFEPRKRLAVIAMVLFMALVMKGSVFFELEMQTLPHCPMFTNLRLDLSEITRSEKYKTIWMFWCRNFLNVFLPFSLLLMLNTATIANLNRYSKSSVLEQLPTLLPGSAIAVEARKKKRDATRTLAALVSVYLLTNTLNLLLTIMEFIKPEWLRALGEGRIYNYLADLSSLLTISSTATRLPVYFHCSREIRKQLRHFFAQFEQCGPKKEAVVIQTDESCNGTPRSRIIRRMHLTNNSHSL</sequence>